<dbReference type="PANTHER" id="PTHR12913">
    <property type="entry name" value="UNR PROTEIN N-RAS UPSTREAM GENE PROTEIN"/>
    <property type="match status" value="1"/>
</dbReference>
<proteinExistence type="predicted"/>
<reference evidence="2" key="1">
    <citation type="submission" date="2024-04" db="EMBL/GenBank/DDBJ databases">
        <title>Salinicola lusitanus LLJ914,a marine bacterium isolated from the Okinawa Trough.</title>
        <authorList>
            <person name="Li J."/>
        </authorList>
    </citation>
    <scope>NUCLEOTIDE SEQUENCE [LARGE SCALE GENOMIC DNA]</scope>
</reference>
<organism evidence="1 2">
    <name type="scientific">Mugilogobius chulae</name>
    <name type="common">yellowstripe goby</name>
    <dbReference type="NCBI Taxonomy" id="88201"/>
    <lineage>
        <taxon>Eukaryota</taxon>
        <taxon>Metazoa</taxon>
        <taxon>Chordata</taxon>
        <taxon>Craniata</taxon>
        <taxon>Vertebrata</taxon>
        <taxon>Euteleostomi</taxon>
        <taxon>Actinopterygii</taxon>
        <taxon>Neopterygii</taxon>
        <taxon>Teleostei</taxon>
        <taxon>Neoteleostei</taxon>
        <taxon>Acanthomorphata</taxon>
        <taxon>Gobiaria</taxon>
        <taxon>Gobiiformes</taxon>
        <taxon>Gobioidei</taxon>
        <taxon>Gobiidae</taxon>
        <taxon>Gobionellinae</taxon>
        <taxon>Mugilogobius</taxon>
    </lineage>
</organism>
<gene>
    <name evidence="1" type="ORF">WMY93_022660</name>
</gene>
<accession>A0AAW0NAN9</accession>
<dbReference type="Proteomes" id="UP001460270">
    <property type="component" value="Unassembled WGS sequence"/>
</dbReference>
<name>A0AAW0NAN9_9GOBI</name>
<dbReference type="AlphaFoldDB" id="A0AAW0NAN9"/>
<evidence type="ECO:0000313" key="1">
    <source>
        <dbReference type="EMBL" id="KAK7893508.1"/>
    </source>
</evidence>
<comment type="caution">
    <text evidence="1">The sequence shown here is derived from an EMBL/GenBank/DDBJ whole genome shotgun (WGS) entry which is preliminary data.</text>
</comment>
<evidence type="ECO:0000313" key="2">
    <source>
        <dbReference type="Proteomes" id="UP001460270"/>
    </source>
</evidence>
<dbReference type="EMBL" id="JBBPFD010000016">
    <property type="protein sequence ID" value="KAK7893508.1"/>
    <property type="molecule type" value="Genomic_DNA"/>
</dbReference>
<keyword evidence="2" id="KW-1185">Reference proteome</keyword>
<protein>
    <submittedName>
        <fullName evidence="1">Uncharacterized protein</fullName>
    </submittedName>
</protein>
<sequence>MATSRNSKLEVTSCTTSFLPLFRRVSNECYVEFVTYALCVYVHTDDVEFEVSSDRRTGKPIAVKLLKIKPEVLPEERISGQVVSAIPAYLDGKSAPGQVPTGSVCYERNGVQLTPPRLKDVLSAPIRTFGSYAPELWTGVTANPRRGAAGRWRTGASDQVSHENGSAWDIMNERLQSTLEQHPLLITAQ</sequence>
<dbReference type="PANTHER" id="PTHR12913:SF2">
    <property type="entry name" value="COLD SHOCK DOMAIN-CONTAINING PROTEIN E1 ISOFORM X1"/>
    <property type="match status" value="1"/>
</dbReference>